<evidence type="ECO:0000256" key="1">
    <source>
        <dbReference type="ARBA" id="ARBA00006484"/>
    </source>
</evidence>
<evidence type="ECO:0000256" key="4">
    <source>
        <dbReference type="RuleBase" id="RU000363"/>
    </source>
</evidence>
<dbReference type="PANTHER" id="PTHR43490">
    <property type="entry name" value="(+)-NEOMENTHOL DEHYDROGENASE"/>
    <property type="match status" value="1"/>
</dbReference>
<keyword evidence="6" id="KW-1185">Reference proteome</keyword>
<dbReference type="GO" id="GO:0016616">
    <property type="term" value="F:oxidoreductase activity, acting on the CH-OH group of donors, NAD or NADP as acceptor"/>
    <property type="evidence" value="ECO:0007669"/>
    <property type="project" value="InterPro"/>
</dbReference>
<dbReference type="RefSeq" id="WP_130444916.1">
    <property type="nucleotide sequence ID" value="NZ_SHKR01000012.1"/>
</dbReference>
<dbReference type="Gene3D" id="3.40.50.720">
    <property type="entry name" value="NAD(P)-binding Rossmann-like Domain"/>
    <property type="match status" value="1"/>
</dbReference>
<reference evidence="5 6" key="1">
    <citation type="journal article" date="2015" name="Stand. Genomic Sci.">
        <title>Genomic Encyclopedia of Bacterial and Archaeal Type Strains, Phase III: the genomes of soil and plant-associated and newly described type strains.</title>
        <authorList>
            <person name="Whitman W.B."/>
            <person name="Woyke T."/>
            <person name="Klenk H.P."/>
            <person name="Zhou Y."/>
            <person name="Lilburn T.G."/>
            <person name="Beck B.J."/>
            <person name="De Vos P."/>
            <person name="Vandamme P."/>
            <person name="Eisen J.A."/>
            <person name="Garrity G."/>
            <person name="Hugenholtz P."/>
            <person name="Kyrpides N.C."/>
        </authorList>
    </citation>
    <scope>NUCLEOTIDE SEQUENCE [LARGE SCALE GENOMIC DNA]</scope>
    <source>
        <strain evidence="5 6">VKM Ac-2540</strain>
    </source>
</reference>
<protein>
    <submittedName>
        <fullName evidence="5">NADP-dependent 3-hydroxy acid dehydrogenase YdfG</fullName>
    </submittedName>
</protein>
<dbReference type="AlphaFoldDB" id="A0A4Q7WZG7"/>
<dbReference type="PANTHER" id="PTHR43490:SF99">
    <property type="entry name" value="SHORT-CHAIN DEHYDROGENASE_REDUCTASE"/>
    <property type="match status" value="1"/>
</dbReference>
<dbReference type="GO" id="GO:0016020">
    <property type="term" value="C:membrane"/>
    <property type="evidence" value="ECO:0007669"/>
    <property type="project" value="TreeGrafter"/>
</dbReference>
<evidence type="ECO:0000313" key="6">
    <source>
        <dbReference type="Proteomes" id="UP000292027"/>
    </source>
</evidence>
<keyword evidence="2" id="KW-0521">NADP</keyword>
<dbReference type="Pfam" id="PF00106">
    <property type="entry name" value="adh_short"/>
    <property type="match status" value="1"/>
</dbReference>
<evidence type="ECO:0000256" key="3">
    <source>
        <dbReference type="ARBA" id="ARBA00023002"/>
    </source>
</evidence>
<sequence>MNRNKIALVTGANKGIGKEIARQLGQAGFTVLLGSRDVERGELAVKELVAEGLDAVGIQLEVTDEASVRAAAERVEDSYGRLDVLINNAAIIPEGDDAASRIGIGVLREAFETNVLGLVGVTQAFLPLLHKANAARVVNLSTSLASFEQVGDLESRMSTVLTLGYNSSKAAVNMVTVMLANELRGTGILVNAADPGNCATDMGGWTAARTPAQGAAVAVGLATLGEDGPTGHVYAEEGRLAW</sequence>
<evidence type="ECO:0000256" key="2">
    <source>
        <dbReference type="ARBA" id="ARBA00022857"/>
    </source>
</evidence>
<dbReference type="PROSITE" id="PS00061">
    <property type="entry name" value="ADH_SHORT"/>
    <property type="match status" value="1"/>
</dbReference>
<accession>A0A4Q7WZG7</accession>
<dbReference type="OrthoDB" id="9781117at2"/>
<comment type="similarity">
    <text evidence="1 4">Belongs to the short-chain dehydrogenases/reductases (SDR) family.</text>
</comment>
<dbReference type="Proteomes" id="UP000292027">
    <property type="component" value="Unassembled WGS sequence"/>
</dbReference>
<comment type="caution">
    <text evidence="5">The sequence shown here is derived from an EMBL/GenBank/DDBJ whole genome shotgun (WGS) entry which is preliminary data.</text>
</comment>
<dbReference type="PRINTS" id="PR00081">
    <property type="entry name" value="GDHRDH"/>
</dbReference>
<evidence type="ECO:0000313" key="5">
    <source>
        <dbReference type="EMBL" id="RZU15967.1"/>
    </source>
</evidence>
<dbReference type="SUPFAM" id="SSF51735">
    <property type="entry name" value="NAD(P)-binding Rossmann-fold domains"/>
    <property type="match status" value="1"/>
</dbReference>
<dbReference type="PRINTS" id="PR00080">
    <property type="entry name" value="SDRFAMILY"/>
</dbReference>
<name>A0A4Q7WZG7_9ACTN</name>
<organism evidence="5 6">
    <name type="scientific">Kribbella rubisoli</name>
    <dbReference type="NCBI Taxonomy" id="3075929"/>
    <lineage>
        <taxon>Bacteria</taxon>
        <taxon>Bacillati</taxon>
        <taxon>Actinomycetota</taxon>
        <taxon>Actinomycetes</taxon>
        <taxon>Propionibacteriales</taxon>
        <taxon>Kribbellaceae</taxon>
        <taxon>Kribbella</taxon>
    </lineage>
</organism>
<dbReference type="InterPro" id="IPR002347">
    <property type="entry name" value="SDR_fam"/>
</dbReference>
<keyword evidence="3" id="KW-0560">Oxidoreductase</keyword>
<dbReference type="InterPro" id="IPR036291">
    <property type="entry name" value="NAD(P)-bd_dom_sf"/>
</dbReference>
<proteinExistence type="inferred from homology"/>
<gene>
    <name evidence="5" type="ORF">EV645_3509</name>
</gene>
<dbReference type="EMBL" id="SHKR01000012">
    <property type="protein sequence ID" value="RZU15967.1"/>
    <property type="molecule type" value="Genomic_DNA"/>
</dbReference>
<dbReference type="InterPro" id="IPR045313">
    <property type="entry name" value="CBR1-like"/>
</dbReference>
<dbReference type="CDD" id="cd05324">
    <property type="entry name" value="carb_red_PTCR-like_SDR_c"/>
    <property type="match status" value="1"/>
</dbReference>
<dbReference type="InterPro" id="IPR020904">
    <property type="entry name" value="Sc_DH/Rdtase_CS"/>
</dbReference>